<evidence type="ECO:0000313" key="3">
    <source>
        <dbReference type="EMBL" id="SDH31909.1"/>
    </source>
</evidence>
<dbReference type="InterPro" id="IPR029058">
    <property type="entry name" value="AB_hydrolase_fold"/>
</dbReference>
<dbReference type="STRING" id="200378.SAMN05216553_11943"/>
<evidence type="ECO:0000313" key="4">
    <source>
        <dbReference type="Proteomes" id="UP000199623"/>
    </source>
</evidence>
<proteinExistence type="predicted"/>
<dbReference type="AlphaFoldDB" id="A0A1G8BFD6"/>
<keyword evidence="1" id="KW-0732">Signal</keyword>
<dbReference type="SUPFAM" id="SSF53474">
    <property type="entry name" value="alpha/beta-Hydrolases"/>
    <property type="match status" value="1"/>
</dbReference>
<dbReference type="Proteomes" id="UP000199623">
    <property type="component" value="Unassembled WGS sequence"/>
</dbReference>
<evidence type="ECO:0000256" key="1">
    <source>
        <dbReference type="SAM" id="SignalP"/>
    </source>
</evidence>
<dbReference type="EMBL" id="FNCC01000019">
    <property type="protein sequence ID" value="SDH31909.1"/>
    <property type="molecule type" value="Genomic_DNA"/>
</dbReference>
<accession>A0A1G8BFD6</accession>
<organism evidence="3 4">
    <name type="scientific">Lentzea fradiae</name>
    <dbReference type="NCBI Taxonomy" id="200378"/>
    <lineage>
        <taxon>Bacteria</taxon>
        <taxon>Bacillati</taxon>
        <taxon>Actinomycetota</taxon>
        <taxon>Actinomycetes</taxon>
        <taxon>Pseudonocardiales</taxon>
        <taxon>Pseudonocardiaceae</taxon>
        <taxon>Lentzea</taxon>
    </lineage>
</organism>
<keyword evidence="4" id="KW-1185">Reference proteome</keyword>
<protein>
    <recommendedName>
        <fullName evidence="2">DUF6351 domain-containing protein</fullName>
    </recommendedName>
</protein>
<evidence type="ECO:0000259" key="2">
    <source>
        <dbReference type="Pfam" id="PF19878"/>
    </source>
</evidence>
<feature type="signal peptide" evidence="1">
    <location>
        <begin position="1"/>
        <end position="26"/>
    </location>
</feature>
<dbReference type="InterPro" id="IPR045556">
    <property type="entry name" value="DUF6351"/>
</dbReference>
<gene>
    <name evidence="3" type="ORF">SAMN05216553_11943</name>
</gene>
<dbReference type="OrthoDB" id="7197847at2"/>
<sequence length="452" mass="47038">MSATRDLGTVLAAAALLVAAAPAVSAAPPDVVPCLGTTTCTSGQLPDGTPYEFAKPQRWNGVVLVDMDFAAGGLTSSLTGSLVGRGYAVGGTTRAVTGWRIAQAIDNQAAALDRFEAAFGPARWAIAEGRSMGGFVAAGAAQVHPGRFDAAVPMCGGLGGSVGQWNQKLDTVFTLKTLLFRDTALPVTGIPEDVPGAQQQWISALAGAQSTAEGRARIALASAIGQLPAWGLAADGSATPVPDRWDAAGIENGMYLALAGGPLPYIGQAMSSRRAIEQLTGGNPSWNTGVDYGRQLLSAEPAQRLAVLRLYAEAGLDLGSDLRRLSAAPRVAADTAAVDAFSRGIVFTGDVRVPVLTVNGLGDQISTVAQQHSYGDLARRAGNGGLVRQTYVRTAGHCTFTVGEQVAAIDQMWQRLRTGHWPDVSPRAMNRLAGDGRFVDFVPPRFNRQYAG</sequence>
<dbReference type="Gene3D" id="3.40.50.1820">
    <property type="entry name" value="alpha/beta hydrolase"/>
    <property type="match status" value="1"/>
</dbReference>
<feature type="chain" id="PRO_5011529172" description="DUF6351 domain-containing protein" evidence="1">
    <location>
        <begin position="27"/>
        <end position="452"/>
    </location>
</feature>
<feature type="domain" description="DUF6351" evidence="2">
    <location>
        <begin position="52"/>
        <end position="369"/>
    </location>
</feature>
<dbReference type="RefSeq" id="WP_090058354.1">
    <property type="nucleotide sequence ID" value="NZ_FNCC01000019.1"/>
</dbReference>
<dbReference type="Pfam" id="PF19878">
    <property type="entry name" value="DUF6351"/>
    <property type="match status" value="1"/>
</dbReference>
<name>A0A1G8BFD6_9PSEU</name>
<reference evidence="4" key="1">
    <citation type="submission" date="2016-10" db="EMBL/GenBank/DDBJ databases">
        <authorList>
            <person name="Varghese N."/>
            <person name="Submissions S."/>
        </authorList>
    </citation>
    <scope>NUCLEOTIDE SEQUENCE [LARGE SCALE GENOMIC DNA]</scope>
    <source>
        <strain evidence="4">CGMCC 4.3506</strain>
    </source>
</reference>